<dbReference type="InterPro" id="IPR009057">
    <property type="entry name" value="Homeodomain-like_sf"/>
</dbReference>
<evidence type="ECO:0000256" key="2">
    <source>
        <dbReference type="ARBA" id="ARBA00023125"/>
    </source>
</evidence>
<dbReference type="Gene3D" id="1.10.10.60">
    <property type="entry name" value="Homeodomain-like"/>
    <property type="match status" value="2"/>
</dbReference>
<dbReference type="PANTHER" id="PTHR43280:SF2">
    <property type="entry name" value="HTH-TYPE TRANSCRIPTIONAL REGULATOR EXSA"/>
    <property type="match status" value="1"/>
</dbReference>
<evidence type="ECO:0000313" key="7">
    <source>
        <dbReference type="Proteomes" id="UP000051645"/>
    </source>
</evidence>
<feature type="domain" description="HTH araC/xylS-type" evidence="4">
    <location>
        <begin position="203"/>
        <end position="300"/>
    </location>
</feature>
<gene>
    <name evidence="5" type="ORF">IV38_GL002043</name>
    <name evidence="6" type="ORF">IV40_GL001986</name>
</gene>
<dbReference type="RefSeq" id="WP_057770958.1">
    <property type="nucleotide sequence ID" value="NZ_JQAT01000007.1"/>
</dbReference>
<keyword evidence="2" id="KW-0238">DNA-binding</keyword>
<proteinExistence type="predicted"/>
<evidence type="ECO:0000313" key="5">
    <source>
        <dbReference type="EMBL" id="KRN27587.1"/>
    </source>
</evidence>
<dbReference type="EMBL" id="JQAT01000007">
    <property type="protein sequence ID" value="KRN27587.1"/>
    <property type="molecule type" value="Genomic_DNA"/>
</dbReference>
<dbReference type="Gene3D" id="2.60.120.10">
    <property type="entry name" value="Jelly Rolls"/>
    <property type="match status" value="1"/>
</dbReference>
<evidence type="ECO:0000259" key="4">
    <source>
        <dbReference type="PROSITE" id="PS01124"/>
    </source>
</evidence>
<dbReference type="InterPro" id="IPR018060">
    <property type="entry name" value="HTH_AraC"/>
</dbReference>
<dbReference type="AlphaFoldDB" id="A0A0R2FG65"/>
<dbReference type="GO" id="GO:0003700">
    <property type="term" value="F:DNA-binding transcription factor activity"/>
    <property type="evidence" value="ECO:0007669"/>
    <property type="project" value="InterPro"/>
</dbReference>
<dbReference type="PATRIC" id="fig|81857.3.peg.2084"/>
<protein>
    <recommendedName>
        <fullName evidence="4">HTH araC/xylS-type domain-containing protein</fullName>
    </recommendedName>
</protein>
<dbReference type="SMART" id="SM00342">
    <property type="entry name" value="HTH_ARAC"/>
    <property type="match status" value="1"/>
</dbReference>
<dbReference type="SUPFAM" id="SSF51215">
    <property type="entry name" value="Regulatory protein AraC"/>
    <property type="match status" value="1"/>
</dbReference>
<evidence type="ECO:0000256" key="1">
    <source>
        <dbReference type="ARBA" id="ARBA00023015"/>
    </source>
</evidence>
<comment type="caution">
    <text evidence="5">The sequence shown here is derived from an EMBL/GenBank/DDBJ whole genome shotgun (WGS) entry which is preliminary data.</text>
</comment>
<dbReference type="PRINTS" id="PR00032">
    <property type="entry name" value="HTHARAC"/>
</dbReference>
<dbReference type="PROSITE" id="PS01124">
    <property type="entry name" value="HTH_ARAC_FAMILY_2"/>
    <property type="match status" value="1"/>
</dbReference>
<accession>A0A0R2FG65</accession>
<dbReference type="Pfam" id="PF02311">
    <property type="entry name" value="AraC_binding"/>
    <property type="match status" value="1"/>
</dbReference>
<dbReference type="EMBL" id="JQAZ01000008">
    <property type="protein sequence ID" value="KRN30140.1"/>
    <property type="molecule type" value="Genomic_DNA"/>
</dbReference>
<dbReference type="SUPFAM" id="SSF46689">
    <property type="entry name" value="Homeodomain-like"/>
    <property type="match status" value="1"/>
</dbReference>
<evidence type="ECO:0000313" key="8">
    <source>
        <dbReference type="Proteomes" id="UP000051751"/>
    </source>
</evidence>
<sequence length="306" mass="35325">MNLQENIKQQLAFMAPNTQQLDAQVSFSRLQADHRIPDEDIFIVAHQMQQNVPLHQHDFYEFIYVINGTVLNLIDDEAIYILPNSLFLMNLQSRHALKIVDSQAIIINIGLRKELFAAGVFAQFKAETNPVADFLRNKGHHSYLYYPLPHDLQINATINYLVGEYARNQFHSSYSLQAFVLLLLDQLQKEKKYSYYGVNQRCMKIISMINSDCQHASLSALAQKLNFNENYLSRYVKKYTGNTVSELIQGIRLKKSCSLLTETDLSIEKIAQQIGYASTSHFYRIFKANLNVTPETYRQNSRIQSN</sequence>
<dbReference type="InterPro" id="IPR014710">
    <property type="entry name" value="RmlC-like_jellyroll"/>
</dbReference>
<dbReference type="Proteomes" id="UP000051645">
    <property type="component" value="Unassembled WGS sequence"/>
</dbReference>
<reference evidence="7 8" key="1">
    <citation type="journal article" date="2015" name="Genome Announc.">
        <title>Expanding the biotechnology potential of lactobacilli through comparative genomics of 213 strains and associated genera.</title>
        <authorList>
            <person name="Sun Z."/>
            <person name="Harris H.M."/>
            <person name="McCann A."/>
            <person name="Guo C."/>
            <person name="Argimon S."/>
            <person name="Zhang W."/>
            <person name="Yang X."/>
            <person name="Jeffery I.B."/>
            <person name="Cooney J.C."/>
            <person name="Kagawa T.F."/>
            <person name="Liu W."/>
            <person name="Song Y."/>
            <person name="Salvetti E."/>
            <person name="Wrobel A."/>
            <person name="Rasinkangas P."/>
            <person name="Parkhill J."/>
            <person name="Rea M.C."/>
            <person name="O'Sullivan O."/>
            <person name="Ritari J."/>
            <person name="Douillard F.P."/>
            <person name="Paul Ross R."/>
            <person name="Yang R."/>
            <person name="Briner A.E."/>
            <person name="Felis G.E."/>
            <person name="de Vos W.M."/>
            <person name="Barrangou R."/>
            <person name="Klaenhammer T.R."/>
            <person name="Caufield P.W."/>
            <person name="Cui Y."/>
            <person name="Zhang H."/>
            <person name="O'Toole P.W."/>
        </authorList>
    </citation>
    <scope>NUCLEOTIDE SEQUENCE [LARGE SCALE GENOMIC DNA]</scope>
    <source>
        <strain evidence="5 8">ATCC BAA-66</strain>
        <strain evidence="6 7">DSM 13344</strain>
    </source>
</reference>
<keyword evidence="7" id="KW-1185">Reference proteome</keyword>
<dbReference type="PANTHER" id="PTHR43280">
    <property type="entry name" value="ARAC-FAMILY TRANSCRIPTIONAL REGULATOR"/>
    <property type="match status" value="1"/>
</dbReference>
<dbReference type="GO" id="GO:0043565">
    <property type="term" value="F:sequence-specific DNA binding"/>
    <property type="evidence" value="ECO:0007669"/>
    <property type="project" value="InterPro"/>
</dbReference>
<name>A0A0R2FG65_9LACO</name>
<dbReference type="InterPro" id="IPR018062">
    <property type="entry name" value="HTH_AraC-typ_CS"/>
</dbReference>
<dbReference type="InterPro" id="IPR020449">
    <property type="entry name" value="Tscrpt_reg_AraC-type_HTH"/>
</dbReference>
<keyword evidence="3" id="KW-0804">Transcription</keyword>
<evidence type="ECO:0000313" key="6">
    <source>
        <dbReference type="EMBL" id="KRN30140.1"/>
    </source>
</evidence>
<organism evidence="5 8">
    <name type="scientific">Lactobacillus selangorensis</name>
    <dbReference type="NCBI Taxonomy" id="81857"/>
    <lineage>
        <taxon>Bacteria</taxon>
        <taxon>Bacillati</taxon>
        <taxon>Bacillota</taxon>
        <taxon>Bacilli</taxon>
        <taxon>Lactobacillales</taxon>
        <taxon>Lactobacillaceae</taxon>
        <taxon>Lactobacillus</taxon>
    </lineage>
</organism>
<dbReference type="PROSITE" id="PS00041">
    <property type="entry name" value="HTH_ARAC_FAMILY_1"/>
    <property type="match status" value="1"/>
</dbReference>
<dbReference type="Proteomes" id="UP000051751">
    <property type="component" value="Unassembled WGS sequence"/>
</dbReference>
<dbReference type="InterPro" id="IPR003313">
    <property type="entry name" value="AraC-bd"/>
</dbReference>
<evidence type="ECO:0000256" key="3">
    <source>
        <dbReference type="ARBA" id="ARBA00023163"/>
    </source>
</evidence>
<dbReference type="Pfam" id="PF12833">
    <property type="entry name" value="HTH_18"/>
    <property type="match status" value="1"/>
</dbReference>
<dbReference type="InterPro" id="IPR037923">
    <property type="entry name" value="HTH-like"/>
</dbReference>
<dbReference type="STRING" id="81857.IV38_GL002043"/>
<keyword evidence="1" id="KW-0805">Transcription regulation</keyword>